<protein>
    <submittedName>
        <fullName evidence="6">Uncharacterized protein</fullName>
    </submittedName>
</protein>
<dbReference type="GO" id="GO:0009166">
    <property type="term" value="P:nucleotide catabolic process"/>
    <property type="evidence" value="ECO:0007669"/>
    <property type="project" value="InterPro"/>
</dbReference>
<dbReference type="Gene3D" id="3.60.21.10">
    <property type="match status" value="1"/>
</dbReference>
<evidence type="ECO:0000256" key="2">
    <source>
        <dbReference type="ARBA" id="ARBA00022729"/>
    </source>
</evidence>
<gene>
    <name evidence="6" type="ORF">LSH36_348g02013</name>
</gene>
<dbReference type="Pfam" id="PF00149">
    <property type="entry name" value="Metallophos"/>
    <property type="match status" value="1"/>
</dbReference>
<dbReference type="InterPro" id="IPR008334">
    <property type="entry name" value="5'-Nucleotdase_C"/>
</dbReference>
<name>A0AAD9MZS7_9ANNE</name>
<keyword evidence="7" id="KW-1185">Reference proteome</keyword>
<evidence type="ECO:0000256" key="1">
    <source>
        <dbReference type="ARBA" id="ARBA00006654"/>
    </source>
</evidence>
<dbReference type="Gene3D" id="3.90.780.10">
    <property type="entry name" value="5'-Nucleotidase, C-terminal domain"/>
    <property type="match status" value="1"/>
</dbReference>
<dbReference type="InterPro" id="IPR004843">
    <property type="entry name" value="Calcineurin-like_PHP"/>
</dbReference>
<keyword evidence="3" id="KW-0547">Nucleotide-binding</keyword>
<evidence type="ECO:0000259" key="5">
    <source>
        <dbReference type="Pfam" id="PF02872"/>
    </source>
</evidence>
<dbReference type="PANTHER" id="PTHR11575:SF48">
    <property type="entry name" value="5'-NUCLEOTIDASE"/>
    <property type="match status" value="1"/>
</dbReference>
<evidence type="ECO:0000313" key="7">
    <source>
        <dbReference type="Proteomes" id="UP001208570"/>
    </source>
</evidence>
<keyword evidence="2" id="KW-0732">Signal</keyword>
<proteinExistence type="inferred from homology"/>
<accession>A0AAD9MZS7</accession>
<dbReference type="SUPFAM" id="SSF55816">
    <property type="entry name" value="5'-nucleotidase (syn. UDP-sugar hydrolase), C-terminal domain"/>
    <property type="match status" value="1"/>
</dbReference>
<comment type="caution">
    <text evidence="6">The sequence shown here is derived from an EMBL/GenBank/DDBJ whole genome shotgun (WGS) entry which is preliminary data.</text>
</comment>
<comment type="similarity">
    <text evidence="1 3">Belongs to the 5'-nucleotidase family.</text>
</comment>
<dbReference type="InterPro" id="IPR036907">
    <property type="entry name" value="5'-Nucleotdase_C_sf"/>
</dbReference>
<evidence type="ECO:0000313" key="6">
    <source>
        <dbReference type="EMBL" id="KAK2151867.1"/>
    </source>
</evidence>
<dbReference type="PRINTS" id="PR01607">
    <property type="entry name" value="APYRASEFAMLY"/>
</dbReference>
<feature type="domain" description="Calcineurin-like phosphoesterase" evidence="4">
    <location>
        <begin position="11"/>
        <end position="215"/>
    </location>
</feature>
<dbReference type="InterPro" id="IPR006179">
    <property type="entry name" value="5_nucleotidase/apyrase"/>
</dbReference>
<dbReference type="GO" id="GO:0016787">
    <property type="term" value="F:hydrolase activity"/>
    <property type="evidence" value="ECO:0007669"/>
    <property type="project" value="UniProtKB-KW"/>
</dbReference>
<dbReference type="InterPro" id="IPR029052">
    <property type="entry name" value="Metallo-depent_PP-like"/>
</dbReference>
<dbReference type="PANTHER" id="PTHR11575">
    <property type="entry name" value="5'-NUCLEOTIDASE-RELATED"/>
    <property type="match status" value="1"/>
</dbReference>
<sequence>MGSGVEHTRITILHFNDVYNIEEQAAEPVGGAARFKTAVTQLADLDPLILFSGDAFNPSLMSTVNKGRQMVPVLNSIGVNCAVYGNHDFDHGIDTLVKLANDSKFPWLLSNVFDVLTNLPLAEGKCTHIIDWKGKKLGLLGLVEEEWIATLATIDPDEITFIDYVEEGKRLAKELRSKGCDYIIALTHMRWPNDIRLAEQVDEIDLILGGHDHDYIIKQVNGKYIIKSGTDFRQMSQVTLDFNTEGKVTVTTKDITVDSSIPPDPDVQKIVKDFSGNFITDIMLEVTESDFALLNSGTLRSDRIHPKGEFKIKDLFAILPLIDPVVVLKVTGAQVLQLLENGVSQYPKLEGRFPQVSGITFGFDPEAPRGHRVDGRFVMVQGEYLIPTKEYRVATKHYLAEGKDGYTVFKEGVMTLNEEDGPRLSTSVQNHFKSVKIIQGKKVVHQSQHRQSLIPVTIRKHLVKQLSLEEEEFKILLTTSLSKRQSLSSPTGKRLLLRRRSSIQSLEQTHIAQMLTPTVEGRIFHLDKMKSRELEEARLAHDIQNTVIAEVDEQSAPNTPLPSDEKHF</sequence>
<dbReference type="GO" id="GO:0000166">
    <property type="term" value="F:nucleotide binding"/>
    <property type="evidence" value="ECO:0007669"/>
    <property type="project" value="UniProtKB-KW"/>
</dbReference>
<reference evidence="6" key="1">
    <citation type="journal article" date="2023" name="Mol. Biol. Evol.">
        <title>Third-Generation Sequencing Reveals the Adaptive Role of the Epigenome in Three Deep-Sea Polychaetes.</title>
        <authorList>
            <person name="Perez M."/>
            <person name="Aroh O."/>
            <person name="Sun Y."/>
            <person name="Lan Y."/>
            <person name="Juniper S.K."/>
            <person name="Young C.R."/>
            <person name="Angers B."/>
            <person name="Qian P.Y."/>
        </authorList>
    </citation>
    <scope>NUCLEOTIDE SEQUENCE</scope>
    <source>
        <strain evidence="6">P08H-3</strain>
    </source>
</reference>
<dbReference type="CDD" id="cd07406">
    <property type="entry name" value="MPP_CG11883_N"/>
    <property type="match status" value="1"/>
</dbReference>
<dbReference type="Pfam" id="PF02872">
    <property type="entry name" value="5_nucleotid_C"/>
    <property type="match status" value="1"/>
</dbReference>
<evidence type="ECO:0000259" key="4">
    <source>
        <dbReference type="Pfam" id="PF00149"/>
    </source>
</evidence>
<dbReference type="AlphaFoldDB" id="A0AAD9MZS7"/>
<feature type="domain" description="5'-Nucleotidase C-terminal" evidence="5">
    <location>
        <begin position="275"/>
        <end position="411"/>
    </location>
</feature>
<evidence type="ECO:0000256" key="3">
    <source>
        <dbReference type="RuleBase" id="RU362119"/>
    </source>
</evidence>
<organism evidence="6 7">
    <name type="scientific">Paralvinella palmiformis</name>
    <dbReference type="NCBI Taxonomy" id="53620"/>
    <lineage>
        <taxon>Eukaryota</taxon>
        <taxon>Metazoa</taxon>
        <taxon>Spiralia</taxon>
        <taxon>Lophotrochozoa</taxon>
        <taxon>Annelida</taxon>
        <taxon>Polychaeta</taxon>
        <taxon>Sedentaria</taxon>
        <taxon>Canalipalpata</taxon>
        <taxon>Terebellida</taxon>
        <taxon>Terebelliformia</taxon>
        <taxon>Alvinellidae</taxon>
        <taxon>Paralvinella</taxon>
    </lineage>
</organism>
<keyword evidence="3" id="KW-0378">Hydrolase</keyword>
<dbReference type="Proteomes" id="UP001208570">
    <property type="component" value="Unassembled WGS sequence"/>
</dbReference>
<dbReference type="InterPro" id="IPR041821">
    <property type="entry name" value="CG11883_N"/>
</dbReference>
<dbReference type="EMBL" id="JAODUP010000348">
    <property type="protein sequence ID" value="KAK2151867.1"/>
    <property type="molecule type" value="Genomic_DNA"/>
</dbReference>
<dbReference type="SUPFAM" id="SSF56300">
    <property type="entry name" value="Metallo-dependent phosphatases"/>
    <property type="match status" value="1"/>
</dbReference>